<sequence length="118" mass="14227">MEERKCLECGEPLRGRADQKFCNDLCRNAYNNKKLGKSSKYIRKINRILRTNHSILKDLNTENKTTIPSKKLEKENFNFNYHTHYYKTRNGKVYFFCYDQGYLKLDSNRYLLVKKEDI</sequence>
<protein>
    <recommendedName>
        <fullName evidence="3">DUF2116 family Zn-ribbon domain-containing protein</fullName>
    </recommendedName>
</protein>
<accession>A0A6I6JYF9</accession>
<name>A0A6I6JYF9_9BACT</name>
<evidence type="ECO:0000313" key="2">
    <source>
        <dbReference type="Proteomes" id="UP000428260"/>
    </source>
</evidence>
<dbReference type="EMBL" id="CP046401">
    <property type="protein sequence ID" value="QGY48206.1"/>
    <property type="molecule type" value="Genomic_DNA"/>
</dbReference>
<organism evidence="1 2">
    <name type="scientific">Maribellus comscasis</name>
    <dbReference type="NCBI Taxonomy" id="2681766"/>
    <lineage>
        <taxon>Bacteria</taxon>
        <taxon>Pseudomonadati</taxon>
        <taxon>Bacteroidota</taxon>
        <taxon>Bacteroidia</taxon>
        <taxon>Marinilabiliales</taxon>
        <taxon>Prolixibacteraceae</taxon>
        <taxon>Maribellus</taxon>
    </lineage>
</organism>
<evidence type="ECO:0008006" key="3">
    <source>
        <dbReference type="Google" id="ProtNLM"/>
    </source>
</evidence>
<dbReference type="AlphaFoldDB" id="A0A6I6JYF9"/>
<dbReference type="Proteomes" id="UP000428260">
    <property type="component" value="Chromosome"/>
</dbReference>
<dbReference type="KEGG" id="mcos:GM418_24065"/>
<proteinExistence type="predicted"/>
<evidence type="ECO:0000313" key="1">
    <source>
        <dbReference type="EMBL" id="QGY48206.1"/>
    </source>
</evidence>
<keyword evidence="2" id="KW-1185">Reference proteome</keyword>
<reference evidence="1 2" key="1">
    <citation type="submission" date="2019-11" db="EMBL/GenBank/DDBJ databases">
        <authorList>
            <person name="Zheng R.K."/>
            <person name="Sun C.M."/>
        </authorList>
    </citation>
    <scope>NUCLEOTIDE SEQUENCE [LARGE SCALE GENOMIC DNA]</scope>
    <source>
        <strain evidence="1 2">WC007</strain>
    </source>
</reference>
<gene>
    <name evidence="1" type="ORF">GM418_24065</name>
</gene>